<sequence length="997" mass="108528">MAWLRGGFHSVWRERKELVDTNPPTPDAEDDDSPESSSHQAQSSILRPRLLSSTAFTLSSTLLGNSPHPSSKRGPLMLRNAQPSSSSAHHPAANPFFDTIRQNVELSHGITERIPLQLPRRVRRRLDDLDFVPWLQRIAKLAGRSTPHTHPLPSDASSEDDTVAPSSGDHYADALANQFYQIELAEQRRLMNIMQHHSQESGVVVVEGNKETKSNEFPYSITAGVEKGAKNRYRHIWPFEHARVKLQAKDDDYVNASHVQPLFTNKRYIATQGPLPATYVDFWTLCWEQNVHVIVMLTREVEGAMVKCGSYWSDHEYGPLRLRLVSTSQTHATAEPEEPTGFFSAHAAVPSRPPTVVSSTPRKESHYNHGSTVRRVFELTHTGYKGAQPRQIVHLQYLDWPDMNVPDDARGVLGLIKRVDEAVAEVPVEETPLAATTDSQYDPETGISVQALKRDSPVLLHCSAGVGRTGGFIVVDSILDAIRRELKQKKGKLASPVDPMDVVSGGQTLSSGHTIHVPVAEHPFSAPMDVDVDESEPPPLTEVSETSIDFPRDVFARTDTQKWAENVGAETSYGKDLPEGSQAVDGPVMPSLDGATSYSRSSSSEDSSTGENTSSSTRGVHGSSSMATSISSGAPTKLDGVPFFGKPAIDHHRERTTSAPVPIGLSKKRVPPSLSLGLGQLQPNGTSSTPSFSSTTPGVQRNPSAATSFAINPPHSLSSQSFSFTSPPQATISASTQLPASNLPRTFHDYPQAPRPLHAEGSPLPLSSSTDPIWALVQDMREQRMSLCQSLRQYVFVHKTIIEGALMVLDEETGSGTNGDAFASSIDMSRIRDRVVPPRTAPSRFSSQPTRSSQSRSSSVSSRRFPSASPSQRRRKGSSSRCQSPSPTESSSSRHPIPPLLFQQALSMESLPSAASSHGKRSASPTELRKEGIQGETLLSKRPSMKRKREVVHASSDTEENIPSPDFVGVLSTPSALPPSIVAQIPTDTTPVPRMAL</sequence>
<dbReference type="InterPro" id="IPR050348">
    <property type="entry name" value="Protein-Tyr_Phosphatase"/>
</dbReference>
<evidence type="ECO:0000256" key="1">
    <source>
        <dbReference type="ARBA" id="ARBA00009649"/>
    </source>
</evidence>
<feature type="compositionally biased region" description="Low complexity" evidence="2">
    <location>
        <begin position="686"/>
        <end position="697"/>
    </location>
</feature>
<feature type="region of interest" description="Disordered" evidence="2">
    <location>
        <begin position="812"/>
        <end position="897"/>
    </location>
</feature>
<proteinExistence type="inferred from homology"/>
<dbReference type="EMBL" id="QPFP01000002">
    <property type="protein sequence ID" value="TEB39143.1"/>
    <property type="molecule type" value="Genomic_DNA"/>
</dbReference>
<evidence type="ECO:0000313" key="6">
    <source>
        <dbReference type="Proteomes" id="UP000298030"/>
    </source>
</evidence>
<evidence type="ECO:0000313" key="5">
    <source>
        <dbReference type="EMBL" id="TEB39143.1"/>
    </source>
</evidence>
<dbReference type="PANTHER" id="PTHR19134">
    <property type="entry name" value="RECEPTOR-TYPE TYROSINE-PROTEIN PHOSPHATASE"/>
    <property type="match status" value="1"/>
</dbReference>
<feature type="compositionally biased region" description="Low complexity" evidence="2">
    <location>
        <begin position="35"/>
        <end position="45"/>
    </location>
</feature>
<dbReference type="STRING" id="71717.A0A4Y7TY96"/>
<feature type="region of interest" description="Disordered" evidence="2">
    <location>
        <begin position="910"/>
        <end position="971"/>
    </location>
</feature>
<dbReference type="SMART" id="SM00404">
    <property type="entry name" value="PTPc_motif"/>
    <property type="match status" value="1"/>
</dbReference>
<dbReference type="PROSITE" id="PS50056">
    <property type="entry name" value="TYR_PHOSPHATASE_2"/>
    <property type="match status" value="1"/>
</dbReference>
<dbReference type="Pfam" id="PF00102">
    <property type="entry name" value="Y_phosphatase"/>
    <property type="match status" value="2"/>
</dbReference>
<reference evidence="5 6" key="1">
    <citation type="journal article" date="2019" name="Nat. Ecol. Evol.">
        <title>Megaphylogeny resolves global patterns of mushroom evolution.</title>
        <authorList>
            <person name="Varga T."/>
            <person name="Krizsan K."/>
            <person name="Foldi C."/>
            <person name="Dima B."/>
            <person name="Sanchez-Garcia M."/>
            <person name="Sanchez-Ramirez S."/>
            <person name="Szollosi G.J."/>
            <person name="Szarkandi J.G."/>
            <person name="Papp V."/>
            <person name="Albert L."/>
            <person name="Andreopoulos W."/>
            <person name="Angelini C."/>
            <person name="Antonin V."/>
            <person name="Barry K.W."/>
            <person name="Bougher N.L."/>
            <person name="Buchanan P."/>
            <person name="Buyck B."/>
            <person name="Bense V."/>
            <person name="Catcheside P."/>
            <person name="Chovatia M."/>
            <person name="Cooper J."/>
            <person name="Damon W."/>
            <person name="Desjardin D."/>
            <person name="Finy P."/>
            <person name="Geml J."/>
            <person name="Haridas S."/>
            <person name="Hughes K."/>
            <person name="Justo A."/>
            <person name="Karasinski D."/>
            <person name="Kautmanova I."/>
            <person name="Kiss B."/>
            <person name="Kocsube S."/>
            <person name="Kotiranta H."/>
            <person name="LaButti K.M."/>
            <person name="Lechner B.E."/>
            <person name="Liimatainen K."/>
            <person name="Lipzen A."/>
            <person name="Lukacs Z."/>
            <person name="Mihaltcheva S."/>
            <person name="Morgado L.N."/>
            <person name="Niskanen T."/>
            <person name="Noordeloos M.E."/>
            <person name="Ohm R.A."/>
            <person name="Ortiz-Santana B."/>
            <person name="Ovrebo C."/>
            <person name="Racz N."/>
            <person name="Riley R."/>
            <person name="Savchenko A."/>
            <person name="Shiryaev A."/>
            <person name="Soop K."/>
            <person name="Spirin V."/>
            <person name="Szebenyi C."/>
            <person name="Tomsovsky M."/>
            <person name="Tulloss R.E."/>
            <person name="Uehling J."/>
            <person name="Grigoriev I.V."/>
            <person name="Vagvolgyi C."/>
            <person name="Papp T."/>
            <person name="Martin F.M."/>
            <person name="Miettinen O."/>
            <person name="Hibbett D.S."/>
            <person name="Nagy L.G."/>
        </authorList>
    </citation>
    <scope>NUCLEOTIDE SEQUENCE [LARGE SCALE GENOMIC DNA]</scope>
    <source>
        <strain evidence="5 6">FP101781</strain>
    </source>
</reference>
<dbReference type="PANTHER" id="PTHR19134:SF561">
    <property type="entry name" value="PROTEIN TYROSINE PHOSPHATASE 36E, ISOFORM A"/>
    <property type="match status" value="1"/>
</dbReference>
<evidence type="ECO:0000256" key="2">
    <source>
        <dbReference type="SAM" id="MobiDB-lite"/>
    </source>
</evidence>
<keyword evidence="6" id="KW-1185">Reference proteome</keyword>
<feature type="region of interest" description="Disordered" evidence="2">
    <location>
        <begin position="61"/>
        <end position="94"/>
    </location>
</feature>
<dbReference type="Gene3D" id="3.90.190.10">
    <property type="entry name" value="Protein tyrosine phosphatase superfamily"/>
    <property type="match status" value="2"/>
</dbReference>
<feature type="domain" description="Tyrosine-protein phosphatase" evidence="3">
    <location>
        <begin position="230"/>
        <end position="503"/>
    </location>
</feature>
<comment type="similarity">
    <text evidence="1">Belongs to the protein-tyrosine phosphatase family. Non-receptor class subfamily.</text>
</comment>
<organism evidence="5 6">
    <name type="scientific">Coprinellus micaceus</name>
    <name type="common">Glistening ink-cap mushroom</name>
    <name type="synonym">Coprinus micaceus</name>
    <dbReference type="NCBI Taxonomy" id="71717"/>
    <lineage>
        <taxon>Eukaryota</taxon>
        <taxon>Fungi</taxon>
        <taxon>Dikarya</taxon>
        <taxon>Basidiomycota</taxon>
        <taxon>Agaricomycotina</taxon>
        <taxon>Agaricomycetes</taxon>
        <taxon>Agaricomycetidae</taxon>
        <taxon>Agaricales</taxon>
        <taxon>Agaricineae</taxon>
        <taxon>Psathyrellaceae</taxon>
        <taxon>Coprinellus</taxon>
    </lineage>
</organism>
<dbReference type="InterPro" id="IPR029021">
    <property type="entry name" value="Prot-tyrosine_phosphatase-like"/>
</dbReference>
<dbReference type="OrthoDB" id="6058203at2759"/>
<dbReference type="InterPro" id="IPR003595">
    <property type="entry name" value="Tyr_Pase_cat"/>
</dbReference>
<dbReference type="InterPro" id="IPR000242">
    <property type="entry name" value="PTP_cat"/>
</dbReference>
<feature type="region of interest" description="Disordered" evidence="2">
    <location>
        <begin position="566"/>
        <end position="712"/>
    </location>
</feature>
<feature type="region of interest" description="Disordered" evidence="2">
    <location>
        <begin position="739"/>
        <end position="767"/>
    </location>
</feature>
<dbReference type="SUPFAM" id="SSF52799">
    <property type="entry name" value="(Phosphotyrosine protein) phosphatases II"/>
    <property type="match status" value="1"/>
</dbReference>
<feature type="compositionally biased region" description="Low complexity" evidence="2">
    <location>
        <begin position="596"/>
        <end position="632"/>
    </location>
</feature>
<dbReference type="AlphaFoldDB" id="A0A4Y7TY96"/>
<feature type="region of interest" description="Disordered" evidence="2">
    <location>
        <begin position="530"/>
        <end position="552"/>
    </location>
</feature>
<feature type="region of interest" description="Disordered" evidence="2">
    <location>
        <begin position="344"/>
        <end position="367"/>
    </location>
</feature>
<dbReference type="PRINTS" id="PR00700">
    <property type="entry name" value="PRTYPHPHTASE"/>
</dbReference>
<name>A0A4Y7TY96_COPMI</name>
<feature type="compositionally biased region" description="Polar residues" evidence="2">
    <location>
        <begin position="698"/>
        <end position="710"/>
    </location>
</feature>
<feature type="compositionally biased region" description="Low complexity" evidence="2">
    <location>
        <begin position="842"/>
        <end position="871"/>
    </location>
</feature>
<dbReference type="SMART" id="SM00194">
    <property type="entry name" value="PTPc"/>
    <property type="match status" value="1"/>
</dbReference>
<feature type="compositionally biased region" description="Low complexity" evidence="2">
    <location>
        <begin position="879"/>
        <end position="895"/>
    </location>
</feature>
<dbReference type="GO" id="GO:0004725">
    <property type="term" value="F:protein tyrosine phosphatase activity"/>
    <property type="evidence" value="ECO:0007669"/>
    <property type="project" value="InterPro"/>
</dbReference>
<dbReference type="InterPro" id="IPR000387">
    <property type="entry name" value="Tyr_Pase_dom"/>
</dbReference>
<feature type="domain" description="Tyrosine specific protein phosphatases" evidence="4">
    <location>
        <begin position="454"/>
        <end position="478"/>
    </location>
</feature>
<dbReference type="PROSITE" id="PS00383">
    <property type="entry name" value="TYR_PHOSPHATASE_1"/>
    <property type="match status" value="1"/>
</dbReference>
<comment type="caution">
    <text evidence="5">The sequence shown here is derived from an EMBL/GenBank/DDBJ whole genome shotgun (WGS) entry which is preliminary data.</text>
</comment>
<feature type="region of interest" description="Disordered" evidence="2">
    <location>
        <begin position="15"/>
        <end position="45"/>
    </location>
</feature>
<evidence type="ECO:0000259" key="4">
    <source>
        <dbReference type="PROSITE" id="PS50056"/>
    </source>
</evidence>
<gene>
    <name evidence="5" type="ORF">FA13DRAFT_1725104</name>
</gene>
<dbReference type="Proteomes" id="UP000298030">
    <property type="component" value="Unassembled WGS sequence"/>
</dbReference>
<accession>A0A4Y7TY96</accession>
<dbReference type="InterPro" id="IPR016130">
    <property type="entry name" value="Tyr_Pase_AS"/>
</dbReference>
<protein>
    <recommendedName>
        <fullName evidence="7">Phosphatases II</fullName>
    </recommendedName>
</protein>
<evidence type="ECO:0008006" key="7">
    <source>
        <dbReference type="Google" id="ProtNLM"/>
    </source>
</evidence>
<dbReference type="PROSITE" id="PS50055">
    <property type="entry name" value="TYR_PHOSPHATASE_PTP"/>
    <property type="match status" value="1"/>
</dbReference>
<evidence type="ECO:0000259" key="3">
    <source>
        <dbReference type="PROSITE" id="PS50055"/>
    </source>
</evidence>
<feature type="compositionally biased region" description="Low complexity" evidence="2">
    <location>
        <begin position="81"/>
        <end position="93"/>
    </location>
</feature>
<feature type="region of interest" description="Disordered" evidence="2">
    <location>
        <begin position="144"/>
        <end position="167"/>
    </location>
</feature>